<dbReference type="AlphaFoldDB" id="A0A382HC75"/>
<gene>
    <name evidence="2" type="ORF">METZ01_LOCUS237197</name>
</gene>
<proteinExistence type="predicted"/>
<name>A0A382HC75_9ZZZZ</name>
<organism evidence="2">
    <name type="scientific">marine metagenome</name>
    <dbReference type="NCBI Taxonomy" id="408172"/>
    <lineage>
        <taxon>unclassified sequences</taxon>
        <taxon>metagenomes</taxon>
        <taxon>ecological metagenomes</taxon>
    </lineage>
</organism>
<feature type="domain" description="N,N-dimethylformamidase beta subunit-like C-terminal" evidence="1">
    <location>
        <begin position="89"/>
        <end position="450"/>
    </location>
</feature>
<evidence type="ECO:0000313" key="2">
    <source>
        <dbReference type="EMBL" id="SVB84343.1"/>
    </source>
</evidence>
<sequence>MSPSRRDFLKTSATALTAANIAKAVPSKQEDLIKKENSREGARNWQLTRVRPTGFNTPSIEGYCSRQSVQGGENIDVMVSTDPATHFMLEIFRMGYYGGRGARLMKTLGPLNGQPQPKPPTDNKRLRRCKWEPAVSLKIPVDWPSGVYLGRLTTVPDRKSTPYWQSYVIFIVRDNRPADFLFQCSDNTWQAYNKWPDSHSLYTDPRGAHAVDVSVSFDRPYAKYSQIFERPLSIGSGEFLLWEYPLAYWMEKHGFDVTYCSNSDCLDSTQITRCKTFLSVGHDEYWDVRQYHAVKKAIAEGTHVMWLCGNSVFAVSPFSPDKRVITRDGIFSGLTDKEINAAIGVFTKDWRRRGPDESDIIGARSIVPFNGGGDWTCTKSNHWIFQGTGMKKGDAIPGLVGWEHHGAPAKKPGLEVVAEGTVWRGGSTPAHWTSTIFTGPKKNLIFNAAT</sequence>
<dbReference type="InterPro" id="IPR046540">
    <property type="entry name" value="DMFA2_C"/>
</dbReference>
<feature type="non-terminal residue" evidence="2">
    <location>
        <position position="450"/>
    </location>
</feature>
<accession>A0A382HC75</accession>
<dbReference type="Pfam" id="PF20254">
    <property type="entry name" value="DMFA2_C"/>
    <property type="match status" value="1"/>
</dbReference>
<dbReference type="InterPro" id="IPR006311">
    <property type="entry name" value="TAT_signal"/>
</dbReference>
<dbReference type="PROSITE" id="PS51318">
    <property type="entry name" value="TAT"/>
    <property type="match status" value="1"/>
</dbReference>
<reference evidence="2" key="1">
    <citation type="submission" date="2018-05" db="EMBL/GenBank/DDBJ databases">
        <authorList>
            <person name="Lanie J.A."/>
            <person name="Ng W.-L."/>
            <person name="Kazmierczak K.M."/>
            <person name="Andrzejewski T.M."/>
            <person name="Davidsen T.M."/>
            <person name="Wayne K.J."/>
            <person name="Tettelin H."/>
            <person name="Glass J.I."/>
            <person name="Rusch D."/>
            <person name="Podicherti R."/>
            <person name="Tsui H.-C.T."/>
            <person name="Winkler M.E."/>
        </authorList>
    </citation>
    <scope>NUCLEOTIDE SEQUENCE</scope>
</reference>
<evidence type="ECO:0000259" key="1">
    <source>
        <dbReference type="Pfam" id="PF20254"/>
    </source>
</evidence>
<dbReference type="EMBL" id="UINC01060144">
    <property type="protein sequence ID" value="SVB84343.1"/>
    <property type="molecule type" value="Genomic_DNA"/>
</dbReference>
<protein>
    <recommendedName>
        <fullName evidence="1">N,N-dimethylformamidase beta subunit-like C-terminal domain-containing protein</fullName>
    </recommendedName>
</protein>